<evidence type="ECO:0000256" key="3">
    <source>
        <dbReference type="SAM" id="SignalP"/>
    </source>
</evidence>
<feature type="chain" id="PRO_5046091560" evidence="3">
    <location>
        <begin position="21"/>
        <end position="573"/>
    </location>
</feature>
<organism evidence="5 6">
    <name type="scientific">Nocardioides aquaticus</name>
    <dbReference type="NCBI Taxonomy" id="160826"/>
    <lineage>
        <taxon>Bacteria</taxon>
        <taxon>Bacillati</taxon>
        <taxon>Actinomycetota</taxon>
        <taxon>Actinomycetes</taxon>
        <taxon>Propionibacteriales</taxon>
        <taxon>Nocardioidaceae</taxon>
        <taxon>Nocardioides</taxon>
    </lineage>
</organism>
<evidence type="ECO:0000259" key="4">
    <source>
        <dbReference type="Pfam" id="PF00933"/>
    </source>
</evidence>
<dbReference type="InterPro" id="IPR001764">
    <property type="entry name" value="Glyco_hydro_3_N"/>
</dbReference>
<dbReference type="EMBL" id="CP075371">
    <property type="protein sequence ID" value="QVT80708.1"/>
    <property type="molecule type" value="Genomic_DNA"/>
</dbReference>
<dbReference type="Pfam" id="PF00933">
    <property type="entry name" value="Glyco_hydro_3"/>
    <property type="match status" value="1"/>
</dbReference>
<comment type="similarity">
    <text evidence="1">Belongs to the glycosyl hydrolase 3 family.</text>
</comment>
<dbReference type="GO" id="GO:0004563">
    <property type="term" value="F:beta-N-acetylhexosaminidase activity"/>
    <property type="evidence" value="ECO:0007669"/>
    <property type="project" value="UniProtKB-EC"/>
</dbReference>
<name>A0ABX8ENN6_9ACTN</name>
<feature type="domain" description="Glycoside hydrolase family 3 N-terminal" evidence="4">
    <location>
        <begin position="88"/>
        <end position="390"/>
    </location>
</feature>
<feature type="signal peptide" evidence="3">
    <location>
        <begin position="1"/>
        <end position="20"/>
    </location>
</feature>
<gene>
    <name evidence="5" type="primary">nagZ_2</name>
    <name evidence="5" type="ORF">ENKNEFLB_03108</name>
</gene>
<keyword evidence="3" id="KW-0732">Signal</keyword>
<protein>
    <submittedName>
        <fullName evidence="5">Beta-hexosaminidase</fullName>
        <ecNumber evidence="5">3.2.1.52</ecNumber>
    </submittedName>
</protein>
<sequence>MAPMRTPVRLTALVASLAAAATLAAGCSGPTEPGGDDPAGKAAQASQDVRPTASERLGLEPGWGPTRAELDRAARAVGRMTLPELAGQVIVARWSGTTTPTAMVEDLDLGGVIMFEDNVVSAEQVRRTTTQLQRGVRRPWPLLVGVDQEGGLVERLTTGVTRFPAFMTAGAADRPRLTLQAYAAAGAELRRLGFTTDFAPDADVTVGPSDPVIGSRSAGSDPALVAEQTVAAARGYLAGGVLPVVKHFPGHGSVTTDSHLALPVQGRSRAELRDTDLVPFRSAVDAGLPAVMIGHLAVTAVDPGVPATVSRPVVTGLLRDGLGFDGVVVSDALEMAALDGVDRPAVGFLRAGGDLVLLPPDPAATRASILAAVRSGDLDRRRLEQAAARVGAMLLHQQAAAPRRGGPTSAAGPARALSAAAVTVATGACRGPLVRGPLVPMGDAAAVGAFRTAAVAAGVPLGSVSQTRPPRPTPTGRGRADARALDAWRAAPPSTVVDGTPVRLGTTAGPGAPGVLVATDSPYLLGYADAPVEVATYGTTPGAMTALLRVLTGEARAPGRLPVAVDGVARRGC</sequence>
<evidence type="ECO:0000256" key="1">
    <source>
        <dbReference type="ARBA" id="ARBA00005336"/>
    </source>
</evidence>
<feature type="region of interest" description="Disordered" evidence="2">
    <location>
        <begin position="26"/>
        <end position="66"/>
    </location>
</feature>
<dbReference type="PANTHER" id="PTHR30480:SF13">
    <property type="entry name" value="BETA-HEXOSAMINIDASE"/>
    <property type="match status" value="1"/>
</dbReference>
<evidence type="ECO:0000313" key="5">
    <source>
        <dbReference type="EMBL" id="QVT80708.1"/>
    </source>
</evidence>
<keyword evidence="6" id="KW-1185">Reference proteome</keyword>
<dbReference type="PROSITE" id="PS51257">
    <property type="entry name" value="PROKAR_LIPOPROTEIN"/>
    <property type="match status" value="1"/>
</dbReference>
<dbReference type="EC" id="3.2.1.52" evidence="5"/>
<proteinExistence type="inferred from homology"/>
<dbReference type="InterPro" id="IPR050226">
    <property type="entry name" value="NagZ_Beta-hexosaminidase"/>
</dbReference>
<evidence type="ECO:0000256" key="2">
    <source>
        <dbReference type="SAM" id="MobiDB-lite"/>
    </source>
</evidence>
<dbReference type="Proteomes" id="UP000679307">
    <property type="component" value="Chromosome"/>
</dbReference>
<dbReference type="PANTHER" id="PTHR30480">
    <property type="entry name" value="BETA-HEXOSAMINIDASE-RELATED"/>
    <property type="match status" value="1"/>
</dbReference>
<keyword evidence="5" id="KW-0378">Hydrolase</keyword>
<evidence type="ECO:0000313" key="6">
    <source>
        <dbReference type="Proteomes" id="UP000679307"/>
    </source>
</evidence>
<reference evidence="5 6" key="1">
    <citation type="submission" date="2021-05" db="EMBL/GenBank/DDBJ databases">
        <title>Complete genome of Nocardioides aquaticus KCTC 9944T isolated from meromictic and hypersaline Ekho Lake, Antarctica.</title>
        <authorList>
            <person name="Hwang K."/>
            <person name="Kim K.M."/>
            <person name="Choe H."/>
        </authorList>
    </citation>
    <scope>NUCLEOTIDE SEQUENCE [LARGE SCALE GENOMIC DNA]</scope>
    <source>
        <strain evidence="5 6">KCTC 9944</strain>
    </source>
</reference>
<keyword evidence="5" id="KW-0326">Glycosidase</keyword>
<accession>A0ABX8ENN6</accession>